<evidence type="ECO:0000256" key="3">
    <source>
        <dbReference type="ARBA" id="ARBA00022512"/>
    </source>
</evidence>
<keyword evidence="3" id="KW-0134">Cell wall</keyword>
<evidence type="ECO:0000256" key="8">
    <source>
        <dbReference type="RuleBase" id="RU361169"/>
    </source>
</evidence>
<evidence type="ECO:0000256" key="7">
    <source>
        <dbReference type="ARBA" id="ARBA00023316"/>
    </source>
</evidence>
<keyword evidence="5 8" id="KW-0378">Hydrolase</keyword>
<evidence type="ECO:0000313" key="10">
    <source>
        <dbReference type="Proteomes" id="UP001472677"/>
    </source>
</evidence>
<dbReference type="InterPro" id="IPR012334">
    <property type="entry name" value="Pectin_lyas_fold"/>
</dbReference>
<evidence type="ECO:0000256" key="2">
    <source>
        <dbReference type="ARBA" id="ARBA00008834"/>
    </source>
</evidence>
<accession>A0ABR2E9X3</accession>
<dbReference type="EMBL" id="JBBPBM010000019">
    <property type="protein sequence ID" value="KAK8554267.1"/>
    <property type="molecule type" value="Genomic_DNA"/>
</dbReference>
<dbReference type="Pfam" id="PF00295">
    <property type="entry name" value="Glyco_hydro_28"/>
    <property type="match status" value="2"/>
</dbReference>
<evidence type="ECO:0000256" key="6">
    <source>
        <dbReference type="ARBA" id="ARBA00023295"/>
    </source>
</evidence>
<proteinExistence type="inferred from homology"/>
<dbReference type="Gene3D" id="2.160.20.10">
    <property type="entry name" value="Single-stranded right-handed beta-helix, Pectin lyase-like"/>
    <property type="match status" value="2"/>
</dbReference>
<comment type="subcellular location">
    <subcellularLocation>
        <location evidence="1">Secreted</location>
        <location evidence="1">Cell wall</location>
    </subcellularLocation>
</comment>
<dbReference type="SUPFAM" id="SSF51126">
    <property type="entry name" value="Pectin lyase-like"/>
    <property type="match status" value="1"/>
</dbReference>
<evidence type="ECO:0000313" key="9">
    <source>
        <dbReference type="EMBL" id="KAK8554267.1"/>
    </source>
</evidence>
<dbReference type="InterPro" id="IPR011050">
    <property type="entry name" value="Pectin_lyase_fold/virulence"/>
</dbReference>
<reference evidence="9 10" key="1">
    <citation type="journal article" date="2024" name="G3 (Bethesda)">
        <title>Genome assembly of Hibiscus sabdariffa L. provides insights into metabolisms of medicinal natural products.</title>
        <authorList>
            <person name="Kim T."/>
        </authorList>
    </citation>
    <scope>NUCLEOTIDE SEQUENCE [LARGE SCALE GENOMIC DNA]</scope>
    <source>
        <strain evidence="9">TK-2024</strain>
        <tissue evidence="9">Old leaves</tissue>
    </source>
</reference>
<dbReference type="InterPro" id="IPR000743">
    <property type="entry name" value="Glyco_hydro_28"/>
</dbReference>
<evidence type="ECO:0000256" key="5">
    <source>
        <dbReference type="ARBA" id="ARBA00022801"/>
    </source>
</evidence>
<dbReference type="PANTHER" id="PTHR31375">
    <property type="match status" value="1"/>
</dbReference>
<dbReference type="Proteomes" id="UP001472677">
    <property type="component" value="Unassembled WGS sequence"/>
</dbReference>
<gene>
    <name evidence="9" type="ORF">V6N12_031233</name>
</gene>
<keyword evidence="10" id="KW-1185">Reference proteome</keyword>
<comment type="caution">
    <text evidence="9">The sequence shown here is derived from an EMBL/GenBank/DDBJ whole genome shotgun (WGS) entry which is preliminary data.</text>
</comment>
<keyword evidence="6 8" id="KW-0326">Glycosidase</keyword>
<name>A0ABR2E9X3_9ROSI</name>
<organism evidence="9 10">
    <name type="scientific">Hibiscus sabdariffa</name>
    <name type="common">roselle</name>
    <dbReference type="NCBI Taxonomy" id="183260"/>
    <lineage>
        <taxon>Eukaryota</taxon>
        <taxon>Viridiplantae</taxon>
        <taxon>Streptophyta</taxon>
        <taxon>Embryophyta</taxon>
        <taxon>Tracheophyta</taxon>
        <taxon>Spermatophyta</taxon>
        <taxon>Magnoliopsida</taxon>
        <taxon>eudicotyledons</taxon>
        <taxon>Gunneridae</taxon>
        <taxon>Pentapetalae</taxon>
        <taxon>rosids</taxon>
        <taxon>malvids</taxon>
        <taxon>Malvales</taxon>
        <taxon>Malvaceae</taxon>
        <taxon>Malvoideae</taxon>
        <taxon>Hibiscus</taxon>
    </lineage>
</organism>
<sequence length="162" mass="18124">MVQNMNIQDERQIHVSLEKCHNVQASGLTVTAPEKNPNADGIHTKLWTSQTKSHPKFYLHYCDDGKVTIGSLGSKQSKAYVSVRQWMEPSFLEPQMESGSRHGSAVQVKNVVYTNIKGTSASEVAIKFDCSKTHPCQGILLQMLAYRNKEIQLTKLSTTMLN</sequence>
<evidence type="ECO:0000256" key="4">
    <source>
        <dbReference type="ARBA" id="ARBA00022525"/>
    </source>
</evidence>
<evidence type="ECO:0000256" key="1">
    <source>
        <dbReference type="ARBA" id="ARBA00004191"/>
    </source>
</evidence>
<protein>
    <submittedName>
        <fullName evidence="9">Uncharacterized protein</fullName>
    </submittedName>
</protein>
<keyword evidence="4" id="KW-0964">Secreted</keyword>
<comment type="similarity">
    <text evidence="2 8">Belongs to the glycosyl hydrolase 28 family.</text>
</comment>
<keyword evidence="7" id="KW-0961">Cell wall biogenesis/degradation</keyword>